<evidence type="ECO:0000313" key="3">
    <source>
        <dbReference type="Proteomes" id="UP000192486"/>
    </source>
</evidence>
<keyword evidence="1" id="KW-0812">Transmembrane</keyword>
<name>A0ABN4YJQ3_SPOUR</name>
<reference evidence="2 3" key="1">
    <citation type="submission" date="2016-04" db="EMBL/GenBank/DDBJ databases">
        <title>Comparative Genomics and Epigenetics of Sporosarcina ureae.</title>
        <authorList>
            <person name="Oliver A.S."/>
            <person name="Cooper K.K."/>
        </authorList>
    </citation>
    <scope>NUCLEOTIDE SEQUENCE [LARGE SCALE GENOMIC DNA]</scope>
    <source>
        <strain evidence="2 3">S204</strain>
    </source>
</reference>
<feature type="transmembrane region" description="Helical" evidence="1">
    <location>
        <begin position="29"/>
        <end position="50"/>
    </location>
</feature>
<accession>A0ABN4YJQ3</accession>
<gene>
    <name evidence="2" type="ORF">SporoS204_01980</name>
</gene>
<organism evidence="2 3">
    <name type="scientific">Sporosarcina ureae</name>
    <dbReference type="NCBI Taxonomy" id="1571"/>
    <lineage>
        <taxon>Bacteria</taxon>
        <taxon>Bacillati</taxon>
        <taxon>Bacillota</taxon>
        <taxon>Bacilli</taxon>
        <taxon>Bacillales</taxon>
        <taxon>Caryophanaceae</taxon>
        <taxon>Sporosarcina</taxon>
    </lineage>
</organism>
<keyword evidence="1" id="KW-1133">Transmembrane helix</keyword>
<keyword evidence="1" id="KW-0472">Membrane</keyword>
<proteinExistence type="predicted"/>
<protein>
    <submittedName>
        <fullName evidence="2">Uncharacterized protein</fullName>
    </submittedName>
</protein>
<keyword evidence="3" id="KW-1185">Reference proteome</keyword>
<sequence length="92" mass="10740">MRGVIERSPRVYERIAGAIERLRRVIERLCMVIEWMYVFYEHLLVLIFILNSSNKLTVLAVTTNIDSNRINSYTDDVENTFTSGWKENGELG</sequence>
<evidence type="ECO:0000256" key="1">
    <source>
        <dbReference type="SAM" id="Phobius"/>
    </source>
</evidence>
<dbReference type="EMBL" id="CP015108">
    <property type="protein sequence ID" value="ARF13052.1"/>
    <property type="molecule type" value="Genomic_DNA"/>
</dbReference>
<dbReference type="Proteomes" id="UP000192486">
    <property type="component" value="Chromosome"/>
</dbReference>
<evidence type="ECO:0000313" key="2">
    <source>
        <dbReference type="EMBL" id="ARF13052.1"/>
    </source>
</evidence>